<dbReference type="Proteomes" id="UP000295735">
    <property type="component" value="Unassembled WGS sequence"/>
</dbReference>
<dbReference type="Proteomes" id="UP001057381">
    <property type="component" value="Chromosome"/>
</dbReference>
<evidence type="ECO:0000313" key="4">
    <source>
        <dbReference type="Proteomes" id="UP001057381"/>
    </source>
</evidence>
<keyword evidence="3" id="KW-1185">Reference proteome</keyword>
<gene>
    <name evidence="1" type="ORF">ERX35_007750</name>
    <name evidence="2" type="ORF">KFV11_08380</name>
</gene>
<reference evidence="2" key="2">
    <citation type="submission" date="2021-04" db="EMBL/GenBank/DDBJ databases">
        <title>Complete Genome Sequences of Macrococcus spp. from dog and cattle.</title>
        <authorList>
            <person name="Schwendener S."/>
            <person name="Perreten V."/>
        </authorList>
    </citation>
    <scope>NUCLEOTIDE SEQUENCE</scope>
    <source>
        <strain evidence="2">Epi0143-OL</strain>
    </source>
</reference>
<dbReference type="RefSeq" id="WP_149459358.1">
    <property type="nucleotide sequence ID" value="NZ_CP073809.1"/>
</dbReference>
<sequence>MANIDKLVQYAELKAGQFGSDYRENYEDDKVAEIKPNSVRAEGTQVIISYDAHSYTVDLNRSGVAGEVTPEDAEEVAARVQEYFKYV</sequence>
<evidence type="ECO:0000313" key="1">
    <source>
        <dbReference type="EMBL" id="KAA1039100.1"/>
    </source>
</evidence>
<reference evidence="1 3" key="1">
    <citation type="submission" date="2019-09" db="EMBL/GenBank/DDBJ databases">
        <authorList>
            <person name="Mazhar S."/>
            <person name="Altermann E."/>
            <person name="Hill C."/>
            <person name="Mcauliffe O."/>
        </authorList>
    </citation>
    <scope>NUCLEOTIDE SEQUENCE [LARGE SCALE GENOMIC DNA]</scope>
    <source>
        <strain evidence="1 3">ATCC 51831</strain>
    </source>
</reference>
<proteinExistence type="predicted"/>
<evidence type="ECO:0000313" key="2">
    <source>
        <dbReference type="EMBL" id="UTH13277.1"/>
    </source>
</evidence>
<protein>
    <submittedName>
        <fullName evidence="2">Uncharacterized protein</fullName>
    </submittedName>
</protein>
<dbReference type="AlphaFoldDB" id="A0A9Q9BUH1"/>
<dbReference type="KEGG" id="mequ:KFV11_08380"/>
<dbReference type="EMBL" id="SCWC02000005">
    <property type="protein sequence ID" value="KAA1039100.1"/>
    <property type="molecule type" value="Genomic_DNA"/>
</dbReference>
<evidence type="ECO:0000313" key="3">
    <source>
        <dbReference type="Proteomes" id="UP000295735"/>
    </source>
</evidence>
<dbReference type="EMBL" id="CP073809">
    <property type="protein sequence ID" value="UTH13277.1"/>
    <property type="molecule type" value="Genomic_DNA"/>
</dbReference>
<dbReference type="OrthoDB" id="2418523at2"/>
<name>A0A9Q9BUH1_9STAP</name>
<organism evidence="2 4">
    <name type="scientific">Macrococcus equipercicus</name>
    <dbReference type="NCBI Taxonomy" id="69967"/>
    <lineage>
        <taxon>Bacteria</taxon>
        <taxon>Bacillati</taxon>
        <taxon>Bacillota</taxon>
        <taxon>Bacilli</taxon>
        <taxon>Bacillales</taxon>
        <taxon>Staphylococcaceae</taxon>
        <taxon>Macrococcus</taxon>
    </lineage>
</organism>
<accession>A0A9Q9BUH1</accession>